<protein>
    <submittedName>
        <fullName evidence="10">DNA-binding response regulator</fullName>
    </submittedName>
</protein>
<dbReference type="SMART" id="SM00448">
    <property type="entry name" value="REC"/>
    <property type="match status" value="1"/>
</dbReference>
<evidence type="ECO:0000259" key="9">
    <source>
        <dbReference type="PROSITE" id="PS51755"/>
    </source>
</evidence>
<keyword evidence="11" id="KW-1185">Reference proteome</keyword>
<dbReference type="InterPro" id="IPR011006">
    <property type="entry name" value="CheY-like_superfamily"/>
</dbReference>
<dbReference type="Proteomes" id="UP000630923">
    <property type="component" value="Unassembled WGS sequence"/>
</dbReference>
<dbReference type="SUPFAM" id="SSF52172">
    <property type="entry name" value="CheY-like"/>
    <property type="match status" value="1"/>
</dbReference>
<sequence>MTHNPLHILIIEDEEAIALNIAEYLEPKGHVLDFAINGEQGLSMALASPYDVIILDLMLPKMDGYDVCKNFRDQSTRHVPILMLTARDTPEEKITGFESGTDDYLTKPFSLAELEVRCLALSRRHLLHTDHVLELGELKLDRKSKTIWRKGQEIPLKKIGFDILEILALKHPATISRSELIQKIWGDDPTESDALRSHIYQIRAQLDKPFDTPLLKTVHGVGFALNIETN</sequence>
<dbReference type="InterPro" id="IPR039420">
    <property type="entry name" value="WalR-like"/>
</dbReference>
<evidence type="ECO:0000256" key="3">
    <source>
        <dbReference type="ARBA" id="ARBA00023015"/>
    </source>
</evidence>
<evidence type="ECO:0000256" key="6">
    <source>
        <dbReference type="PROSITE-ProRule" id="PRU00169"/>
    </source>
</evidence>
<dbReference type="GO" id="GO:0006355">
    <property type="term" value="P:regulation of DNA-templated transcription"/>
    <property type="evidence" value="ECO:0007669"/>
    <property type="project" value="InterPro"/>
</dbReference>
<dbReference type="AlphaFoldDB" id="A0A919ASG1"/>
<name>A0A919ASG1_9PROT</name>
<keyword evidence="3" id="KW-0805">Transcription regulation</keyword>
<evidence type="ECO:0000256" key="2">
    <source>
        <dbReference type="ARBA" id="ARBA00023012"/>
    </source>
</evidence>
<dbReference type="Pfam" id="PF00486">
    <property type="entry name" value="Trans_reg_C"/>
    <property type="match status" value="1"/>
</dbReference>
<evidence type="ECO:0000256" key="1">
    <source>
        <dbReference type="ARBA" id="ARBA00022553"/>
    </source>
</evidence>
<dbReference type="EMBL" id="BNCI01000002">
    <property type="protein sequence ID" value="GHF24209.1"/>
    <property type="molecule type" value="Genomic_DNA"/>
</dbReference>
<dbReference type="FunFam" id="3.40.50.2300:FF:000001">
    <property type="entry name" value="DNA-binding response regulator PhoB"/>
    <property type="match status" value="1"/>
</dbReference>
<keyword evidence="4 7" id="KW-0238">DNA-binding</keyword>
<dbReference type="PROSITE" id="PS50110">
    <property type="entry name" value="RESPONSE_REGULATORY"/>
    <property type="match status" value="1"/>
</dbReference>
<feature type="domain" description="Response regulatory" evidence="8">
    <location>
        <begin position="7"/>
        <end position="122"/>
    </location>
</feature>
<dbReference type="GO" id="GO:0005829">
    <property type="term" value="C:cytosol"/>
    <property type="evidence" value="ECO:0007669"/>
    <property type="project" value="TreeGrafter"/>
</dbReference>
<accession>A0A919ASG1</accession>
<dbReference type="InterPro" id="IPR036388">
    <property type="entry name" value="WH-like_DNA-bd_sf"/>
</dbReference>
<gene>
    <name evidence="10" type="primary">colR</name>
    <name evidence="10" type="ORF">GCM10017044_18530</name>
</gene>
<dbReference type="PANTHER" id="PTHR48111:SF22">
    <property type="entry name" value="REGULATOR OF RPOS"/>
    <property type="match status" value="1"/>
</dbReference>
<dbReference type="Gene3D" id="3.40.50.2300">
    <property type="match status" value="1"/>
</dbReference>
<keyword evidence="1 6" id="KW-0597">Phosphoprotein</keyword>
<proteinExistence type="predicted"/>
<keyword evidence="5" id="KW-0804">Transcription</keyword>
<evidence type="ECO:0000256" key="7">
    <source>
        <dbReference type="PROSITE-ProRule" id="PRU01091"/>
    </source>
</evidence>
<dbReference type="GO" id="GO:0000976">
    <property type="term" value="F:transcription cis-regulatory region binding"/>
    <property type="evidence" value="ECO:0007669"/>
    <property type="project" value="TreeGrafter"/>
</dbReference>
<dbReference type="PROSITE" id="PS51755">
    <property type="entry name" value="OMPR_PHOB"/>
    <property type="match status" value="1"/>
</dbReference>
<reference evidence="10" key="2">
    <citation type="submission" date="2020-09" db="EMBL/GenBank/DDBJ databases">
        <authorList>
            <person name="Sun Q."/>
            <person name="Kim S."/>
        </authorList>
    </citation>
    <scope>NUCLEOTIDE SEQUENCE</scope>
    <source>
        <strain evidence="10">KCTC 42590</strain>
    </source>
</reference>
<evidence type="ECO:0000256" key="4">
    <source>
        <dbReference type="ARBA" id="ARBA00023125"/>
    </source>
</evidence>
<dbReference type="CDD" id="cd00383">
    <property type="entry name" value="trans_reg_C"/>
    <property type="match status" value="1"/>
</dbReference>
<feature type="modified residue" description="4-aspartylphosphate" evidence="6">
    <location>
        <position position="56"/>
    </location>
</feature>
<feature type="DNA-binding region" description="OmpR/PhoB-type" evidence="7">
    <location>
        <begin position="130"/>
        <end position="227"/>
    </location>
</feature>
<comment type="caution">
    <text evidence="10">The sequence shown here is derived from an EMBL/GenBank/DDBJ whole genome shotgun (WGS) entry which is preliminary data.</text>
</comment>
<evidence type="ECO:0000256" key="5">
    <source>
        <dbReference type="ARBA" id="ARBA00023163"/>
    </source>
</evidence>
<keyword evidence="2" id="KW-0902">Two-component regulatory system</keyword>
<dbReference type="PANTHER" id="PTHR48111">
    <property type="entry name" value="REGULATOR OF RPOS"/>
    <property type="match status" value="1"/>
</dbReference>
<dbReference type="InterPro" id="IPR001867">
    <property type="entry name" value="OmpR/PhoB-type_DNA-bd"/>
</dbReference>
<dbReference type="InterPro" id="IPR001789">
    <property type="entry name" value="Sig_transdc_resp-reg_receiver"/>
</dbReference>
<dbReference type="GO" id="GO:0000156">
    <property type="term" value="F:phosphorelay response regulator activity"/>
    <property type="evidence" value="ECO:0007669"/>
    <property type="project" value="TreeGrafter"/>
</dbReference>
<evidence type="ECO:0000313" key="10">
    <source>
        <dbReference type="EMBL" id="GHF24209.1"/>
    </source>
</evidence>
<evidence type="ECO:0000259" key="8">
    <source>
        <dbReference type="PROSITE" id="PS50110"/>
    </source>
</evidence>
<reference evidence="10" key="1">
    <citation type="journal article" date="2014" name="Int. J. Syst. Evol. Microbiol.">
        <title>Complete genome sequence of Corynebacterium casei LMG S-19264T (=DSM 44701T), isolated from a smear-ripened cheese.</title>
        <authorList>
            <consortium name="US DOE Joint Genome Institute (JGI-PGF)"/>
            <person name="Walter F."/>
            <person name="Albersmeier A."/>
            <person name="Kalinowski J."/>
            <person name="Ruckert C."/>
        </authorList>
    </citation>
    <scope>NUCLEOTIDE SEQUENCE</scope>
    <source>
        <strain evidence="10">KCTC 42590</strain>
    </source>
</reference>
<dbReference type="Gene3D" id="1.10.10.10">
    <property type="entry name" value="Winged helix-like DNA-binding domain superfamily/Winged helix DNA-binding domain"/>
    <property type="match status" value="1"/>
</dbReference>
<dbReference type="Pfam" id="PF00072">
    <property type="entry name" value="Response_reg"/>
    <property type="match status" value="1"/>
</dbReference>
<organism evidence="10 11">
    <name type="scientific">Kordiimonas sediminis</name>
    <dbReference type="NCBI Taxonomy" id="1735581"/>
    <lineage>
        <taxon>Bacteria</taxon>
        <taxon>Pseudomonadati</taxon>
        <taxon>Pseudomonadota</taxon>
        <taxon>Alphaproteobacteria</taxon>
        <taxon>Kordiimonadales</taxon>
        <taxon>Kordiimonadaceae</taxon>
        <taxon>Kordiimonas</taxon>
    </lineage>
</organism>
<dbReference type="GO" id="GO:0032993">
    <property type="term" value="C:protein-DNA complex"/>
    <property type="evidence" value="ECO:0007669"/>
    <property type="project" value="TreeGrafter"/>
</dbReference>
<evidence type="ECO:0000313" key="11">
    <source>
        <dbReference type="Proteomes" id="UP000630923"/>
    </source>
</evidence>
<dbReference type="RefSeq" id="WP_191252241.1">
    <property type="nucleotide sequence ID" value="NZ_BNCI01000002.1"/>
</dbReference>
<feature type="domain" description="OmpR/PhoB-type" evidence="9">
    <location>
        <begin position="130"/>
        <end position="227"/>
    </location>
</feature>
<dbReference type="SMART" id="SM00862">
    <property type="entry name" value="Trans_reg_C"/>
    <property type="match status" value="1"/>
</dbReference>